<organism evidence="1 2">
    <name type="scientific">Mucuna pruriens</name>
    <name type="common">Velvet bean</name>
    <name type="synonym">Dolichos pruriens</name>
    <dbReference type="NCBI Taxonomy" id="157652"/>
    <lineage>
        <taxon>Eukaryota</taxon>
        <taxon>Viridiplantae</taxon>
        <taxon>Streptophyta</taxon>
        <taxon>Embryophyta</taxon>
        <taxon>Tracheophyta</taxon>
        <taxon>Spermatophyta</taxon>
        <taxon>Magnoliopsida</taxon>
        <taxon>eudicotyledons</taxon>
        <taxon>Gunneridae</taxon>
        <taxon>Pentapetalae</taxon>
        <taxon>rosids</taxon>
        <taxon>fabids</taxon>
        <taxon>Fabales</taxon>
        <taxon>Fabaceae</taxon>
        <taxon>Papilionoideae</taxon>
        <taxon>50 kb inversion clade</taxon>
        <taxon>NPAAA clade</taxon>
        <taxon>indigoferoid/millettioid clade</taxon>
        <taxon>Phaseoleae</taxon>
        <taxon>Mucuna</taxon>
    </lineage>
</organism>
<protein>
    <recommendedName>
        <fullName evidence="3">Integrase catalytic domain-containing protein</fullName>
    </recommendedName>
</protein>
<evidence type="ECO:0000313" key="1">
    <source>
        <dbReference type="EMBL" id="RDX73539.1"/>
    </source>
</evidence>
<dbReference type="AlphaFoldDB" id="A0A371F5I2"/>
<reference evidence="1" key="1">
    <citation type="submission" date="2018-05" db="EMBL/GenBank/DDBJ databases">
        <title>Draft genome of Mucuna pruriens seed.</title>
        <authorList>
            <person name="Nnadi N.E."/>
            <person name="Vos R."/>
            <person name="Hasami M.H."/>
            <person name="Devisetty U.K."/>
            <person name="Aguiy J.C."/>
        </authorList>
    </citation>
    <scope>NUCLEOTIDE SEQUENCE [LARGE SCALE GENOMIC DNA]</scope>
    <source>
        <strain evidence="1">JCA_2017</strain>
    </source>
</reference>
<keyword evidence="2" id="KW-1185">Reference proteome</keyword>
<dbReference type="EMBL" id="QJKJ01010488">
    <property type="protein sequence ID" value="RDX73539.1"/>
    <property type="molecule type" value="Genomic_DNA"/>
</dbReference>
<gene>
    <name evidence="1" type="ORF">CR513_46841</name>
</gene>
<feature type="non-terminal residue" evidence="1">
    <location>
        <position position="1"/>
    </location>
</feature>
<name>A0A371F5I2_MUCPR</name>
<proteinExistence type="predicted"/>
<dbReference type="Proteomes" id="UP000257109">
    <property type="component" value="Unassembled WGS sequence"/>
</dbReference>
<evidence type="ECO:0000313" key="2">
    <source>
        <dbReference type="Proteomes" id="UP000257109"/>
    </source>
</evidence>
<comment type="caution">
    <text evidence="1">The sequence shown here is derived from an EMBL/GenBank/DDBJ whole genome shotgun (WGS) entry which is preliminary data.</text>
</comment>
<accession>A0A371F5I2</accession>
<sequence length="141" mass="17229">MMWLKSIKVCGIDERGQQKSNNFEALREKYEIQHEVNAPYTQQHSNMMVYLYRRNYIVLNMVRSMLKRKSFHIFHIHYRERFHNIIKKILDQQEINLEASQILGHYALNIILMRRGRSCRIKVIILLLYFKHVPNEERKKL</sequence>
<evidence type="ECO:0008006" key="3">
    <source>
        <dbReference type="Google" id="ProtNLM"/>
    </source>
</evidence>